<dbReference type="InterPro" id="IPR036388">
    <property type="entry name" value="WH-like_DNA-bd_sf"/>
</dbReference>
<dbReference type="NCBIfam" id="TIGR00732">
    <property type="entry name" value="dprA"/>
    <property type="match status" value="1"/>
</dbReference>
<evidence type="ECO:0000259" key="3">
    <source>
        <dbReference type="Pfam" id="PF17782"/>
    </source>
</evidence>
<proteinExistence type="inferred from homology"/>
<dbReference type="AlphaFoldDB" id="A0A0B4CP14"/>
<dbReference type="PANTHER" id="PTHR43022">
    <property type="entry name" value="PROTEIN SMF"/>
    <property type="match status" value="1"/>
</dbReference>
<dbReference type="PANTHER" id="PTHR43022:SF1">
    <property type="entry name" value="PROTEIN SMF"/>
    <property type="match status" value="1"/>
</dbReference>
<evidence type="ECO:0000259" key="2">
    <source>
        <dbReference type="Pfam" id="PF02481"/>
    </source>
</evidence>
<dbReference type="Proteomes" id="UP000031202">
    <property type="component" value="Unassembled WGS sequence"/>
</dbReference>
<organism evidence="4 5">
    <name type="scientific">Microbacterium hominis</name>
    <dbReference type="NCBI Taxonomy" id="162426"/>
    <lineage>
        <taxon>Bacteria</taxon>
        <taxon>Bacillati</taxon>
        <taxon>Actinomycetota</taxon>
        <taxon>Actinomycetes</taxon>
        <taxon>Micrococcales</taxon>
        <taxon>Microbacteriaceae</taxon>
        <taxon>Microbacterium</taxon>
    </lineage>
</organism>
<evidence type="ECO:0000313" key="5">
    <source>
        <dbReference type="Proteomes" id="UP000031202"/>
    </source>
</evidence>
<dbReference type="EMBL" id="JWSZ01000020">
    <property type="protein sequence ID" value="KIC56146.1"/>
    <property type="molecule type" value="Genomic_DNA"/>
</dbReference>
<comment type="caution">
    <text evidence="4">The sequence shown here is derived from an EMBL/GenBank/DDBJ whole genome shotgun (WGS) entry which is preliminary data.</text>
</comment>
<dbReference type="Pfam" id="PF02481">
    <property type="entry name" value="DNA_processg_A"/>
    <property type="match status" value="1"/>
</dbReference>
<keyword evidence="4" id="KW-0238">DNA-binding</keyword>
<evidence type="ECO:0000313" key="4">
    <source>
        <dbReference type="EMBL" id="KIC56146.1"/>
    </source>
</evidence>
<dbReference type="GO" id="GO:0009294">
    <property type="term" value="P:DNA-mediated transformation"/>
    <property type="evidence" value="ECO:0007669"/>
    <property type="project" value="InterPro"/>
</dbReference>
<dbReference type="SUPFAM" id="SSF102405">
    <property type="entry name" value="MCP/YpsA-like"/>
    <property type="match status" value="1"/>
</dbReference>
<gene>
    <name evidence="4" type="ORF">RM52_13550</name>
</gene>
<evidence type="ECO:0000256" key="1">
    <source>
        <dbReference type="ARBA" id="ARBA00006525"/>
    </source>
</evidence>
<protein>
    <submittedName>
        <fullName evidence="4">DNA-binding protein</fullName>
    </submittedName>
</protein>
<dbReference type="InterPro" id="IPR057666">
    <property type="entry name" value="DrpA_SLOG"/>
</dbReference>
<dbReference type="RefSeq" id="WP_039416876.1">
    <property type="nucleotide sequence ID" value="NZ_JWSZ01000020.1"/>
</dbReference>
<sequence>MSIRPEADAARAALAGLVGEGLSDEQICAASAAAIWSTLVEPGDGTAGALIAQYGAVEALRRVEVDSTSALARGAGLTEQDVSAARARWLPRRGDVDRALAAARRAGARLLMPGEDVWPRALDDLGVHAPVCLWARGDADALSGPAALALVGARAATAYGTQVVTELAAEAATAGVVVVSGAAYGIDAAAHRGALRADGTTVAVLAGGVDRPYPSGHDELISAIVRTGVVLAEVPCGTAPTKWRFLARNRMIAALAGATIVVEAAHRSGALNTAHHAAALGRALGAVPGPVTSAASAGCHRLLRDADAVCITSAADAWELLGILGGPGGEPDADHGEHIDDRTRVLDALSGRRPRATAEIARISGLSTAETSSILGLLDLDGRVERLPEGWRRRSQPRAARLW</sequence>
<dbReference type="Pfam" id="PF17782">
    <property type="entry name" value="WHD_DprA"/>
    <property type="match status" value="1"/>
</dbReference>
<dbReference type="InterPro" id="IPR003488">
    <property type="entry name" value="DprA"/>
</dbReference>
<feature type="domain" description="Smf/DprA SLOG" evidence="2">
    <location>
        <begin position="110"/>
        <end position="320"/>
    </location>
</feature>
<comment type="similarity">
    <text evidence="1">Belongs to the DprA/Smf family.</text>
</comment>
<dbReference type="InterPro" id="IPR041614">
    <property type="entry name" value="DprA_WH"/>
</dbReference>
<feature type="domain" description="DprA winged helix" evidence="3">
    <location>
        <begin position="337"/>
        <end position="390"/>
    </location>
</feature>
<dbReference type="Gene3D" id="1.10.10.10">
    <property type="entry name" value="Winged helix-like DNA-binding domain superfamily/Winged helix DNA-binding domain"/>
    <property type="match status" value="1"/>
</dbReference>
<dbReference type="GO" id="GO:0003677">
    <property type="term" value="F:DNA binding"/>
    <property type="evidence" value="ECO:0007669"/>
    <property type="project" value="UniProtKB-KW"/>
</dbReference>
<dbReference type="Gene3D" id="3.40.50.450">
    <property type="match status" value="1"/>
</dbReference>
<name>A0A0B4CP14_9MICO</name>
<accession>A0A0B4CP14</accession>
<reference evidence="4 5" key="1">
    <citation type="submission" date="2014-12" db="EMBL/GenBank/DDBJ databases">
        <title>Genome sequencing of Microbacterium hominis TPW29.</title>
        <authorList>
            <person name="Tan P.W."/>
            <person name="Chan K.-G."/>
        </authorList>
    </citation>
    <scope>NUCLEOTIDE SEQUENCE [LARGE SCALE GENOMIC DNA]</scope>
    <source>
        <strain evidence="4 5">TPW29</strain>
    </source>
</reference>